<reference evidence="8" key="1">
    <citation type="journal article" date="2018" name="Genome Biol.">
        <title>SKESA: strategic k-mer extension for scrupulous assemblies.</title>
        <authorList>
            <person name="Souvorov A."/>
            <person name="Agarwala R."/>
            <person name="Lipman D.J."/>
        </authorList>
    </citation>
    <scope>NUCLEOTIDE SEQUENCE</scope>
    <source>
        <strain evidence="8">CAVp300</strain>
    </source>
</reference>
<evidence type="ECO:0000256" key="4">
    <source>
        <dbReference type="ARBA" id="ARBA00022692"/>
    </source>
</evidence>
<dbReference type="PANTHER" id="PTHR43663">
    <property type="entry name" value="CHROMATE TRANSPORT PROTEIN-RELATED"/>
    <property type="match status" value="1"/>
</dbReference>
<evidence type="ECO:0000256" key="3">
    <source>
        <dbReference type="ARBA" id="ARBA00022475"/>
    </source>
</evidence>
<keyword evidence="4 7" id="KW-0812">Transmembrane</keyword>
<protein>
    <submittedName>
        <fullName evidence="8">Chromate transporter</fullName>
    </submittedName>
</protein>
<dbReference type="AlphaFoldDB" id="A0A9P3T7B3"/>
<gene>
    <name evidence="8" type="ORF">I8531_002248</name>
</gene>
<keyword evidence="6 7" id="KW-0472">Membrane</keyword>
<keyword evidence="3" id="KW-1003">Cell membrane</keyword>
<feature type="transmembrane region" description="Helical" evidence="7">
    <location>
        <begin position="110"/>
        <end position="128"/>
    </location>
</feature>
<proteinExistence type="inferred from homology"/>
<dbReference type="GO" id="GO:0015109">
    <property type="term" value="F:chromate transmembrane transporter activity"/>
    <property type="evidence" value="ECO:0007669"/>
    <property type="project" value="InterPro"/>
</dbReference>
<evidence type="ECO:0000256" key="5">
    <source>
        <dbReference type="ARBA" id="ARBA00022989"/>
    </source>
</evidence>
<comment type="subcellular location">
    <subcellularLocation>
        <location evidence="1">Cell membrane</location>
        <topology evidence="1">Multi-pass membrane protein</topology>
    </subcellularLocation>
</comment>
<feature type="transmembrane region" description="Helical" evidence="7">
    <location>
        <begin position="71"/>
        <end position="98"/>
    </location>
</feature>
<dbReference type="Pfam" id="PF02417">
    <property type="entry name" value="Chromate_transp"/>
    <property type="match status" value="1"/>
</dbReference>
<evidence type="ECO:0000256" key="2">
    <source>
        <dbReference type="ARBA" id="ARBA00005262"/>
    </source>
</evidence>
<dbReference type="InterPro" id="IPR003370">
    <property type="entry name" value="Chromate_transpt"/>
</dbReference>
<dbReference type="EMBL" id="DACSUM010000015">
    <property type="protein sequence ID" value="HAT3581945.1"/>
    <property type="molecule type" value="Genomic_DNA"/>
</dbReference>
<dbReference type="PANTHER" id="PTHR43663:SF1">
    <property type="entry name" value="CHROMATE TRANSPORTER"/>
    <property type="match status" value="1"/>
</dbReference>
<evidence type="ECO:0000256" key="7">
    <source>
        <dbReference type="SAM" id="Phobius"/>
    </source>
</evidence>
<sequence length="177" mass="18786">MMTTLFSLAFIFLQLSFLALGGGNAIIPELQRQVVDVHHWMTSREFSELFALARAAPGPNMMITSLVGWRVAGIAGLLVSTVCQFIPSSLIVVACVTLWNKNTDEKMKRVLNHALVPLTVGLVISGGALVAGAVVHNALQFATIAVCIVLFLKTRFSPLILLAAGGIVGLVAALYGV</sequence>
<comment type="caution">
    <text evidence="8">The sequence shown here is derived from an EMBL/GenBank/DDBJ whole genome shotgun (WGS) entry which is preliminary data.</text>
</comment>
<dbReference type="GO" id="GO:0005886">
    <property type="term" value="C:plasma membrane"/>
    <property type="evidence" value="ECO:0007669"/>
    <property type="project" value="UniProtKB-SubCell"/>
</dbReference>
<evidence type="ECO:0000256" key="1">
    <source>
        <dbReference type="ARBA" id="ARBA00004651"/>
    </source>
</evidence>
<accession>A0A9P3T7B3</accession>
<reference evidence="8" key="2">
    <citation type="submission" date="2020-10" db="EMBL/GenBank/DDBJ databases">
        <authorList>
            <consortium name="NCBI Pathogen Detection Project"/>
        </authorList>
    </citation>
    <scope>NUCLEOTIDE SEQUENCE</scope>
    <source>
        <strain evidence="8">CAVp300</strain>
    </source>
</reference>
<feature type="transmembrane region" description="Helical" evidence="7">
    <location>
        <begin position="159"/>
        <end position="176"/>
    </location>
</feature>
<keyword evidence="5 7" id="KW-1133">Transmembrane helix</keyword>
<evidence type="ECO:0000256" key="6">
    <source>
        <dbReference type="ARBA" id="ARBA00023136"/>
    </source>
</evidence>
<comment type="similarity">
    <text evidence="2">Belongs to the chromate ion transporter (CHR) (TC 2.A.51) family.</text>
</comment>
<dbReference type="InterPro" id="IPR052518">
    <property type="entry name" value="CHR_Transporter"/>
</dbReference>
<dbReference type="Proteomes" id="UP000867740">
    <property type="component" value="Unassembled WGS sequence"/>
</dbReference>
<evidence type="ECO:0000313" key="8">
    <source>
        <dbReference type="EMBL" id="HAT3581945.1"/>
    </source>
</evidence>
<name>A0A9P3T7B3_KLUIN</name>
<evidence type="ECO:0000313" key="9">
    <source>
        <dbReference type="Proteomes" id="UP000867740"/>
    </source>
</evidence>
<organism evidence="8 9">
    <name type="scientific">Kluyvera intermedia</name>
    <name type="common">Enterobacter intermedius</name>
    <dbReference type="NCBI Taxonomy" id="61648"/>
    <lineage>
        <taxon>Bacteria</taxon>
        <taxon>Pseudomonadati</taxon>
        <taxon>Pseudomonadota</taxon>
        <taxon>Gammaproteobacteria</taxon>
        <taxon>Enterobacterales</taxon>
        <taxon>Enterobacteriaceae</taxon>
        <taxon>Kluyvera</taxon>
    </lineage>
</organism>